<dbReference type="OrthoDB" id="9767864at2"/>
<comment type="similarity">
    <text evidence="1">Belongs to the myoviridae tail sheath protein family.</text>
</comment>
<dbReference type="Pfam" id="PF04984">
    <property type="entry name" value="Phage_sheath_1"/>
    <property type="match status" value="1"/>
</dbReference>
<dbReference type="InterPro" id="IPR052042">
    <property type="entry name" value="Tail_sheath_structural"/>
</dbReference>
<protein>
    <submittedName>
        <fullName evidence="4">Phage tail sheath protein fi-like protein</fullName>
    </submittedName>
</protein>
<dbReference type="Proteomes" id="UP000218418">
    <property type="component" value="Chromosome"/>
</dbReference>
<evidence type="ECO:0000313" key="4">
    <source>
        <dbReference type="EMBL" id="BAY84782.1"/>
    </source>
</evidence>
<feature type="domain" description="Tail sheath protein subtilisin-like" evidence="2">
    <location>
        <begin position="97"/>
        <end position="257"/>
    </location>
</feature>
<proteinExistence type="inferred from homology"/>
<evidence type="ECO:0000256" key="1">
    <source>
        <dbReference type="ARBA" id="ARBA00008005"/>
    </source>
</evidence>
<keyword evidence="5" id="KW-1185">Reference proteome</keyword>
<name>A0A1Z4LU67_9CYAN</name>
<gene>
    <name evidence="4" type="ORF">NIES267_42790</name>
</gene>
<dbReference type="PANTHER" id="PTHR35861">
    <property type="match status" value="1"/>
</dbReference>
<dbReference type="EMBL" id="AP018227">
    <property type="protein sequence ID" value="BAY84782.1"/>
    <property type="molecule type" value="Genomic_DNA"/>
</dbReference>
<feature type="domain" description="Tail sheath protein C-terminal" evidence="3">
    <location>
        <begin position="262"/>
        <end position="362"/>
    </location>
</feature>
<dbReference type="PANTHER" id="PTHR35861:SF1">
    <property type="entry name" value="PHAGE TAIL SHEATH PROTEIN"/>
    <property type="match status" value="1"/>
</dbReference>
<dbReference type="Pfam" id="PF17482">
    <property type="entry name" value="Phage_sheath_1C"/>
    <property type="match status" value="1"/>
</dbReference>
<dbReference type="InterPro" id="IPR020287">
    <property type="entry name" value="Tail_sheath_C"/>
</dbReference>
<dbReference type="AlphaFoldDB" id="A0A1Z4LU67"/>
<reference evidence="4 5" key="1">
    <citation type="submission" date="2017-06" db="EMBL/GenBank/DDBJ databases">
        <title>Genome sequencing of cyanobaciteial culture collection at National Institute for Environmental Studies (NIES).</title>
        <authorList>
            <person name="Hirose Y."/>
            <person name="Shimura Y."/>
            <person name="Fujisawa T."/>
            <person name="Nakamura Y."/>
            <person name="Kawachi M."/>
        </authorList>
    </citation>
    <scope>NUCLEOTIDE SEQUENCE [LARGE SCALE GENOMIC DNA]</scope>
    <source>
        <strain evidence="4 5">NIES-267</strain>
    </source>
</reference>
<evidence type="ECO:0000313" key="5">
    <source>
        <dbReference type="Proteomes" id="UP000218418"/>
    </source>
</evidence>
<evidence type="ECO:0000259" key="3">
    <source>
        <dbReference type="Pfam" id="PF17482"/>
    </source>
</evidence>
<evidence type="ECO:0000259" key="2">
    <source>
        <dbReference type="Pfam" id="PF04984"/>
    </source>
</evidence>
<dbReference type="InterPro" id="IPR035089">
    <property type="entry name" value="Phage_sheath_subtilisin"/>
</dbReference>
<organism evidence="4 5">
    <name type="scientific">Calothrix parasitica NIES-267</name>
    <dbReference type="NCBI Taxonomy" id="1973488"/>
    <lineage>
        <taxon>Bacteria</taxon>
        <taxon>Bacillati</taxon>
        <taxon>Cyanobacteriota</taxon>
        <taxon>Cyanophyceae</taxon>
        <taxon>Nostocales</taxon>
        <taxon>Calotrichaceae</taxon>
        <taxon>Calothrix</taxon>
    </lineage>
</organism>
<dbReference type="Gene3D" id="3.40.50.11780">
    <property type="match status" value="1"/>
</dbReference>
<sequence length="374" mass="41895">MRTLKPEIPGISLNHIVPTPESELLTGVPVFFGLASSGNNEPKKLTLRTQFDQYVSQIKGGEGEGYLYNAIKGFFENGGRLCYVVALKNNSLDALKQALEASELLENTDLICVPDIMLMSDADKVIKMQQAVLEHCEYMGNRFAILDALNVNDVEKLDWQRKKFSSHYGALYAPWLKVENRSDFIPPCGHIAGIYANSDSTGGVHHAPANIELEDVLNLSFSLTPREQEQLNPQNQAGINCIRSFRGRGMRVWGVRTLSPLPDWKYVNVRRLFLTFGRWANLNLADTVFEPNTFSLWIRLQRELSVYCESLWLQGALKGTVPQEAFYVKCDEETNPPENREMGKLVAEVGLAPTIPGEFIQLLLVQTSSGISIN</sequence>
<accession>A0A1Z4LU67</accession>